<comment type="caution">
    <text evidence="2">The sequence shown here is derived from an EMBL/GenBank/DDBJ whole genome shotgun (WGS) entry which is preliminary data.</text>
</comment>
<reference evidence="2" key="1">
    <citation type="submission" date="2021-02" db="EMBL/GenBank/DDBJ databases">
        <authorList>
            <person name="Nowell W R."/>
        </authorList>
    </citation>
    <scope>NUCLEOTIDE SEQUENCE</scope>
</reference>
<evidence type="ECO:0000313" key="2">
    <source>
        <dbReference type="EMBL" id="CAF0772647.1"/>
    </source>
</evidence>
<organism evidence="2 5">
    <name type="scientific">Adineta ricciae</name>
    <name type="common">Rotifer</name>
    <dbReference type="NCBI Taxonomy" id="249248"/>
    <lineage>
        <taxon>Eukaryota</taxon>
        <taxon>Metazoa</taxon>
        <taxon>Spiralia</taxon>
        <taxon>Gnathifera</taxon>
        <taxon>Rotifera</taxon>
        <taxon>Eurotatoria</taxon>
        <taxon>Bdelloidea</taxon>
        <taxon>Adinetida</taxon>
        <taxon>Adinetidae</taxon>
        <taxon>Adineta</taxon>
    </lineage>
</organism>
<proteinExistence type="inferred from homology"/>
<keyword evidence="4" id="KW-1185">Reference proteome</keyword>
<protein>
    <submittedName>
        <fullName evidence="2">Uncharacterized protein</fullName>
    </submittedName>
</protein>
<dbReference type="Proteomes" id="UP000663852">
    <property type="component" value="Unassembled WGS sequence"/>
</dbReference>
<evidence type="ECO:0000313" key="3">
    <source>
        <dbReference type="EMBL" id="CAF1176202.1"/>
    </source>
</evidence>
<evidence type="ECO:0000256" key="1">
    <source>
        <dbReference type="ARBA" id="ARBA00008315"/>
    </source>
</evidence>
<dbReference type="EMBL" id="CAJNOR010001636">
    <property type="protein sequence ID" value="CAF1176202.1"/>
    <property type="molecule type" value="Genomic_DNA"/>
</dbReference>
<evidence type="ECO:0000313" key="4">
    <source>
        <dbReference type="Proteomes" id="UP000663828"/>
    </source>
</evidence>
<sequence length="150" mass="17791">MLCHNLPGANRHLAEKSYLKAQADHKRNIKNVRSVLDQSPPASRPHCSQRIRQKQIKEQESARIKHENERLLTKIVKNGAFVDCHNHYVPLNLNKQHRKHQQLQYESDFQRLQQRVNQVQATYSAREYAKDYAKTQMIQKRLSRYPPTKK</sequence>
<dbReference type="PANTHER" id="PTHR33768">
    <property type="entry name" value="MIP11318P"/>
    <property type="match status" value="1"/>
</dbReference>
<gene>
    <name evidence="2" type="ORF">EDS130_LOCUS3400</name>
    <name evidence="3" type="ORF">XAT740_LOCUS22316</name>
</gene>
<dbReference type="Pfam" id="PF13879">
    <property type="entry name" value="Hmw_CFAP97"/>
    <property type="match status" value="1"/>
</dbReference>
<comment type="similarity">
    <text evidence="1">Belongs to the CFAP97 family.</text>
</comment>
<dbReference type="OrthoDB" id="9991392at2759"/>
<dbReference type="InterPro" id="IPR029488">
    <property type="entry name" value="Hmw/CFAP97"/>
</dbReference>
<dbReference type="InterPro" id="IPR038792">
    <property type="entry name" value="CFAP97D1/2"/>
</dbReference>
<name>A0A813QXX2_ADIRI</name>
<accession>A0A813QXX2</accession>
<dbReference type="Proteomes" id="UP000663828">
    <property type="component" value="Unassembled WGS sequence"/>
</dbReference>
<evidence type="ECO:0000313" key="5">
    <source>
        <dbReference type="Proteomes" id="UP000663852"/>
    </source>
</evidence>
<dbReference type="AlphaFoldDB" id="A0A813QXX2"/>
<dbReference type="PANTHER" id="PTHR33768:SF3">
    <property type="entry name" value="MIP11318P"/>
    <property type="match status" value="1"/>
</dbReference>
<dbReference type="EMBL" id="CAJNOJ010000008">
    <property type="protein sequence ID" value="CAF0772647.1"/>
    <property type="molecule type" value="Genomic_DNA"/>
</dbReference>